<protein>
    <submittedName>
        <fullName evidence="1">Uncharacterized protein</fullName>
    </submittedName>
</protein>
<accession>A0A916PB44</accession>
<evidence type="ECO:0000313" key="1">
    <source>
        <dbReference type="EMBL" id="COX82240.1"/>
    </source>
</evidence>
<gene>
    <name evidence="1" type="ORF">ERS007739_01761</name>
</gene>
<comment type="caution">
    <text evidence="1">The sequence shown here is derived from an EMBL/GenBank/DDBJ whole genome shotgun (WGS) entry which is preliminary data.</text>
</comment>
<dbReference type="EMBL" id="CSBK01000729">
    <property type="protein sequence ID" value="COX82240.1"/>
    <property type="molecule type" value="Genomic_DNA"/>
</dbReference>
<reference evidence="2" key="1">
    <citation type="submission" date="2015-03" db="EMBL/GenBank/DDBJ databases">
        <authorList>
            <consortium name="Pathogen Informatics"/>
        </authorList>
    </citation>
    <scope>NUCLEOTIDE SEQUENCE [LARGE SCALE GENOMIC DNA]</scope>
    <source>
        <strain evidence="2">N09902308</strain>
    </source>
</reference>
<dbReference type="Proteomes" id="UP000039021">
    <property type="component" value="Unassembled WGS sequence"/>
</dbReference>
<evidence type="ECO:0000313" key="2">
    <source>
        <dbReference type="Proteomes" id="UP000039021"/>
    </source>
</evidence>
<name>A0A916PB44_MYCTX</name>
<dbReference type="AlphaFoldDB" id="A0A916PB44"/>
<sequence length="68" mass="6966">MPEFINVGEFGTSATAFATVPGISGSSQATSRAARVTAASIRAMSNGTSVPSRRRTFAGQLTPTDFVA</sequence>
<organism evidence="1 2">
    <name type="scientific">Mycobacterium tuberculosis</name>
    <dbReference type="NCBI Taxonomy" id="1773"/>
    <lineage>
        <taxon>Bacteria</taxon>
        <taxon>Bacillati</taxon>
        <taxon>Actinomycetota</taxon>
        <taxon>Actinomycetes</taxon>
        <taxon>Mycobacteriales</taxon>
        <taxon>Mycobacteriaceae</taxon>
        <taxon>Mycobacterium</taxon>
        <taxon>Mycobacterium tuberculosis complex</taxon>
    </lineage>
</organism>
<proteinExistence type="predicted"/>